<gene>
    <name evidence="3" type="ORF">EHV08_00775</name>
</gene>
<organism evidence="3 4">
    <name type="scientific">Prevotella koreensis</name>
    <dbReference type="NCBI Taxonomy" id="2490854"/>
    <lineage>
        <taxon>Bacteria</taxon>
        <taxon>Pseudomonadati</taxon>
        <taxon>Bacteroidota</taxon>
        <taxon>Bacteroidia</taxon>
        <taxon>Bacteroidales</taxon>
        <taxon>Prevotellaceae</taxon>
        <taxon>Prevotella</taxon>
    </lineage>
</organism>
<sequence length="272" mass="31054">MDTIKTLLLVCLFATWIAVPAMSQSETKHKSVNISLTNRLYKGNSFFKADTKRPLYAQQSWVFNLPERGKNCNAVKLQAELIKAFFNGEYASLDALLSDLKNNFQGDGTWRKVAKQGVSETEIYDDFEYNPYPQSTYYSIDYVKTGRKDIATYLLTTAHDTGTGNASGIFFDKRYIMYDLKTGRIIKFEDIFKPETEDAITKLLKKKAINLNDYSTLTSEPLPQIHTDNFFIDYGSKTVSFVYDKYEVAAGCDGIVILKVTFDTLRPFMKHL</sequence>
<feature type="signal peptide" evidence="1">
    <location>
        <begin position="1"/>
        <end position="23"/>
    </location>
</feature>
<feature type="chain" id="PRO_5019196035" evidence="1">
    <location>
        <begin position="24"/>
        <end position="272"/>
    </location>
</feature>
<evidence type="ECO:0000259" key="2">
    <source>
        <dbReference type="Pfam" id="PF11738"/>
    </source>
</evidence>
<protein>
    <submittedName>
        <fullName evidence="3">DUF3298 domain-containing protein</fullName>
    </submittedName>
</protein>
<evidence type="ECO:0000313" key="4">
    <source>
        <dbReference type="Proteomes" id="UP000278983"/>
    </source>
</evidence>
<dbReference type="Proteomes" id="UP000278983">
    <property type="component" value="Unassembled WGS sequence"/>
</dbReference>
<dbReference type="InterPro" id="IPR037126">
    <property type="entry name" value="PdaC/RsiV-like_sf"/>
</dbReference>
<keyword evidence="4" id="KW-1185">Reference proteome</keyword>
<comment type="caution">
    <text evidence="3">The sequence shown here is derived from an EMBL/GenBank/DDBJ whole genome shotgun (WGS) entry which is preliminary data.</text>
</comment>
<name>A0A432LH20_9BACT</name>
<reference evidence="3 4" key="1">
    <citation type="submission" date="2018-12" db="EMBL/GenBank/DDBJ databases">
        <title>Genome sequencing of Prevotella sp. KCOM 3155 (= JS262).</title>
        <authorList>
            <person name="Kook J.-K."/>
            <person name="Park S.-N."/>
            <person name="Lim Y.K."/>
        </authorList>
    </citation>
    <scope>NUCLEOTIDE SEQUENCE [LARGE SCALE GENOMIC DNA]</scope>
    <source>
        <strain evidence="3 4">KCOM 3155</strain>
    </source>
</reference>
<dbReference type="EMBL" id="RYYU01000001">
    <property type="protein sequence ID" value="RUL58445.1"/>
    <property type="molecule type" value="Genomic_DNA"/>
</dbReference>
<dbReference type="Gene3D" id="3.90.640.20">
    <property type="entry name" value="Heat-shock cognate protein, ATPase"/>
    <property type="match status" value="1"/>
</dbReference>
<dbReference type="RefSeq" id="WP_126677548.1">
    <property type="nucleotide sequence ID" value="NZ_RYYU01000001.1"/>
</dbReference>
<dbReference type="Pfam" id="PF11738">
    <property type="entry name" value="DUF3298"/>
    <property type="match status" value="1"/>
</dbReference>
<proteinExistence type="predicted"/>
<dbReference type="AlphaFoldDB" id="A0A432LH20"/>
<keyword evidence="1" id="KW-0732">Signal</keyword>
<feature type="domain" description="DUF3298" evidence="2">
    <location>
        <begin position="189"/>
        <end position="262"/>
    </location>
</feature>
<accession>A0A432LH20</accession>
<evidence type="ECO:0000313" key="3">
    <source>
        <dbReference type="EMBL" id="RUL58445.1"/>
    </source>
</evidence>
<dbReference type="OrthoDB" id="594879at2"/>
<dbReference type="InterPro" id="IPR021729">
    <property type="entry name" value="DUF3298"/>
</dbReference>
<evidence type="ECO:0000256" key="1">
    <source>
        <dbReference type="SAM" id="SignalP"/>
    </source>
</evidence>